<name>A0A317SHY6_9PEZI</name>
<dbReference type="AlphaFoldDB" id="A0A317SHY6"/>
<dbReference type="InterPro" id="IPR003900">
    <property type="entry name" value="KID_repeat"/>
</dbReference>
<dbReference type="Pfam" id="PF02524">
    <property type="entry name" value="KID"/>
    <property type="match status" value="1"/>
</dbReference>
<dbReference type="Proteomes" id="UP000246991">
    <property type="component" value="Unassembled WGS sequence"/>
</dbReference>
<reference evidence="1 2" key="1">
    <citation type="submission" date="2018-03" db="EMBL/GenBank/DDBJ databases">
        <title>Genomes of Pezizomycetes fungi and the evolution of truffles.</title>
        <authorList>
            <person name="Murat C."/>
            <person name="Payen T."/>
            <person name="Noel B."/>
            <person name="Kuo A."/>
            <person name="Martin F.M."/>
        </authorList>
    </citation>
    <scope>NUCLEOTIDE SEQUENCE [LARGE SCALE GENOMIC DNA]</scope>
    <source>
        <strain evidence="1">091103-1</strain>
    </source>
</reference>
<feature type="non-terminal residue" evidence="1">
    <location>
        <position position="63"/>
    </location>
</feature>
<keyword evidence="2" id="KW-1185">Reference proteome</keyword>
<evidence type="ECO:0000313" key="1">
    <source>
        <dbReference type="EMBL" id="PWW72851.1"/>
    </source>
</evidence>
<accession>A0A317SHY6</accession>
<organism evidence="1 2">
    <name type="scientific">Tuber magnatum</name>
    <name type="common">white Piedmont truffle</name>
    <dbReference type="NCBI Taxonomy" id="42249"/>
    <lineage>
        <taxon>Eukaryota</taxon>
        <taxon>Fungi</taxon>
        <taxon>Dikarya</taxon>
        <taxon>Ascomycota</taxon>
        <taxon>Pezizomycotina</taxon>
        <taxon>Pezizomycetes</taxon>
        <taxon>Pezizales</taxon>
        <taxon>Tuberaceae</taxon>
        <taxon>Tuber</taxon>
    </lineage>
</organism>
<dbReference type="OrthoDB" id="10563432at2759"/>
<dbReference type="EMBL" id="PYWC01000093">
    <property type="protein sequence ID" value="PWW72851.1"/>
    <property type="molecule type" value="Genomic_DNA"/>
</dbReference>
<protein>
    <submittedName>
        <fullName evidence="1">Uncharacterized protein</fullName>
    </submittedName>
</protein>
<evidence type="ECO:0000313" key="2">
    <source>
        <dbReference type="Proteomes" id="UP000246991"/>
    </source>
</evidence>
<proteinExistence type="predicted"/>
<gene>
    <name evidence="1" type="ORF">C7212DRAFT_334427</name>
</gene>
<comment type="caution">
    <text evidence="1">The sequence shown here is derived from an EMBL/GenBank/DDBJ whole genome shotgun (WGS) entry which is preliminary data.</text>
</comment>
<sequence>MSSLFNRYLNHYKYGPSLATALIGSATVIWQVKASNKDLKNDVDLKIDGVEKNLTSRVDGVEK</sequence>